<gene>
    <name evidence="2" type="ORF">L211DRAFT_854360</name>
</gene>
<dbReference type="InParanoid" id="A0A3N4L9P3"/>
<feature type="region of interest" description="Disordered" evidence="1">
    <location>
        <begin position="119"/>
        <end position="166"/>
    </location>
</feature>
<proteinExistence type="predicted"/>
<dbReference type="AlphaFoldDB" id="A0A3N4L9P3"/>
<sequence length="166" mass="18945">MVTGFTVEVADNEKAKKVIKNGLVWERQKRKVAYFEQKLLQQRVQQTTQKQGGFKYLLKPMERWGRVECHNCRGAGHMRRDYSSISRAAANKITRKGGPGGTTQRKSKIVDEEEFELVERRNNKEGATGQGEEEKEWVVGNEKGAMGIKSDWEANKERSTPGPSCW</sequence>
<keyword evidence="3" id="KW-1185">Reference proteome</keyword>
<reference evidence="2 3" key="1">
    <citation type="journal article" date="2018" name="Nat. Ecol. Evol.">
        <title>Pezizomycetes genomes reveal the molecular basis of ectomycorrhizal truffle lifestyle.</title>
        <authorList>
            <person name="Murat C."/>
            <person name="Payen T."/>
            <person name="Noel B."/>
            <person name="Kuo A."/>
            <person name="Morin E."/>
            <person name="Chen J."/>
            <person name="Kohler A."/>
            <person name="Krizsan K."/>
            <person name="Balestrini R."/>
            <person name="Da Silva C."/>
            <person name="Montanini B."/>
            <person name="Hainaut M."/>
            <person name="Levati E."/>
            <person name="Barry K.W."/>
            <person name="Belfiori B."/>
            <person name="Cichocki N."/>
            <person name="Clum A."/>
            <person name="Dockter R.B."/>
            <person name="Fauchery L."/>
            <person name="Guy J."/>
            <person name="Iotti M."/>
            <person name="Le Tacon F."/>
            <person name="Lindquist E.A."/>
            <person name="Lipzen A."/>
            <person name="Malagnac F."/>
            <person name="Mello A."/>
            <person name="Molinier V."/>
            <person name="Miyauchi S."/>
            <person name="Poulain J."/>
            <person name="Riccioni C."/>
            <person name="Rubini A."/>
            <person name="Sitrit Y."/>
            <person name="Splivallo R."/>
            <person name="Traeger S."/>
            <person name="Wang M."/>
            <person name="Zifcakova L."/>
            <person name="Wipf D."/>
            <person name="Zambonelli A."/>
            <person name="Paolocci F."/>
            <person name="Nowrousian M."/>
            <person name="Ottonello S."/>
            <person name="Baldrian P."/>
            <person name="Spatafora J.W."/>
            <person name="Henrissat B."/>
            <person name="Nagy L.G."/>
            <person name="Aury J.M."/>
            <person name="Wincker P."/>
            <person name="Grigoriev I.V."/>
            <person name="Bonfante P."/>
            <person name="Martin F.M."/>
        </authorList>
    </citation>
    <scope>NUCLEOTIDE SEQUENCE [LARGE SCALE GENOMIC DNA]</scope>
    <source>
        <strain evidence="2 3">ATCC MYA-4762</strain>
    </source>
</reference>
<evidence type="ECO:0000256" key="1">
    <source>
        <dbReference type="SAM" id="MobiDB-lite"/>
    </source>
</evidence>
<dbReference type="Proteomes" id="UP000267821">
    <property type="component" value="Unassembled WGS sequence"/>
</dbReference>
<feature type="compositionally biased region" description="Basic and acidic residues" evidence="1">
    <location>
        <begin position="150"/>
        <end position="159"/>
    </location>
</feature>
<protein>
    <submittedName>
        <fullName evidence="2">Uncharacterized protein</fullName>
    </submittedName>
</protein>
<organism evidence="2 3">
    <name type="scientific">Terfezia boudieri ATCC MYA-4762</name>
    <dbReference type="NCBI Taxonomy" id="1051890"/>
    <lineage>
        <taxon>Eukaryota</taxon>
        <taxon>Fungi</taxon>
        <taxon>Dikarya</taxon>
        <taxon>Ascomycota</taxon>
        <taxon>Pezizomycotina</taxon>
        <taxon>Pezizomycetes</taxon>
        <taxon>Pezizales</taxon>
        <taxon>Pezizaceae</taxon>
        <taxon>Terfezia</taxon>
    </lineage>
</organism>
<accession>A0A3N4L9P3</accession>
<evidence type="ECO:0000313" key="3">
    <source>
        <dbReference type="Proteomes" id="UP000267821"/>
    </source>
</evidence>
<evidence type="ECO:0000313" key="2">
    <source>
        <dbReference type="EMBL" id="RPB18192.1"/>
    </source>
</evidence>
<name>A0A3N4L9P3_9PEZI</name>
<dbReference type="EMBL" id="ML121665">
    <property type="protein sequence ID" value="RPB18192.1"/>
    <property type="molecule type" value="Genomic_DNA"/>
</dbReference>